<proteinExistence type="predicted"/>
<evidence type="ECO:0000313" key="2">
    <source>
        <dbReference type="EMBL" id="MBP2456255.1"/>
    </source>
</evidence>
<feature type="compositionally biased region" description="Basic and acidic residues" evidence="1">
    <location>
        <begin position="7"/>
        <end position="18"/>
    </location>
</feature>
<evidence type="ECO:0000313" key="3">
    <source>
        <dbReference type="Proteomes" id="UP000694460"/>
    </source>
</evidence>
<feature type="region of interest" description="Disordered" evidence="1">
    <location>
        <begin position="1"/>
        <end position="23"/>
    </location>
</feature>
<reference evidence="2 3" key="1">
    <citation type="submission" date="2021-03" db="EMBL/GenBank/DDBJ databases">
        <title>Sequencing the genomes of 1000 actinobacteria strains.</title>
        <authorList>
            <person name="Klenk H.-P."/>
        </authorList>
    </citation>
    <scope>NUCLEOTIDE SEQUENCE [LARGE SCALE GENOMIC DNA]</scope>
    <source>
        <strain evidence="2 3">DSM 46713</strain>
    </source>
</reference>
<dbReference type="Proteomes" id="UP000694460">
    <property type="component" value="Unassembled WGS sequence"/>
</dbReference>
<gene>
    <name evidence="2" type="ORF">JOF57_006231</name>
</gene>
<dbReference type="EMBL" id="JAGIOP010000003">
    <property type="protein sequence ID" value="MBP2456255.1"/>
    <property type="molecule type" value="Genomic_DNA"/>
</dbReference>
<accession>A0ABS5A3B6</accession>
<evidence type="ECO:0000256" key="1">
    <source>
        <dbReference type="SAM" id="MobiDB-lite"/>
    </source>
</evidence>
<protein>
    <submittedName>
        <fullName evidence="2">Uncharacterized protein</fullName>
    </submittedName>
</protein>
<sequence>MHPRRSQHVEPHSIDAPRRPAQVVSLAEVRRRRMPTPPDSTPQPASTPNPLGSWVIELINTIQNGCIVRTTMAPSPGLRELIVEASSHSTHTARGPRRLHITPSRPSQFAAVESTCEALTQMGANPRLDIEIRLTPEHVHLTVRGVLADPVMAPDYADSITTSLQAATDLRWELDITDTGTLNWQIPEFYSAYTAALP</sequence>
<keyword evidence="3" id="KW-1185">Reference proteome</keyword>
<comment type="caution">
    <text evidence="2">The sequence shown here is derived from an EMBL/GenBank/DDBJ whole genome shotgun (WGS) entry which is preliminary data.</text>
</comment>
<organism evidence="2 3">
    <name type="scientific">Mycolicibacterium lutetiense</name>
    <dbReference type="NCBI Taxonomy" id="1641992"/>
    <lineage>
        <taxon>Bacteria</taxon>
        <taxon>Bacillati</taxon>
        <taxon>Actinomycetota</taxon>
        <taxon>Actinomycetes</taxon>
        <taxon>Mycobacteriales</taxon>
        <taxon>Mycobacteriaceae</taxon>
        <taxon>Mycolicibacterium</taxon>
    </lineage>
</organism>
<dbReference type="RefSeq" id="WP_209923893.1">
    <property type="nucleotide sequence ID" value="NZ_JAGIOP010000003.1"/>
</dbReference>
<name>A0ABS5A3B6_9MYCO</name>